<gene>
    <name evidence="2" type="ORF">HAQ05_11955</name>
</gene>
<accession>A0ABR7Z1P8</accession>
<keyword evidence="1" id="KW-0732">Signal</keyword>
<comment type="caution">
    <text evidence="2">The sequence shown here is derived from an EMBL/GenBank/DDBJ whole genome shotgun (WGS) entry which is preliminary data.</text>
</comment>
<dbReference type="RefSeq" id="WP_190420771.1">
    <property type="nucleotide sequence ID" value="NZ_JAAOCA010000013.1"/>
</dbReference>
<evidence type="ECO:0000256" key="1">
    <source>
        <dbReference type="SAM" id="SignalP"/>
    </source>
</evidence>
<protein>
    <submittedName>
        <fullName evidence="2">DUF1302 domain-containing protein</fullName>
    </submittedName>
</protein>
<dbReference type="PROSITE" id="PS51257">
    <property type="entry name" value="PROKAR_LIPOPROTEIN"/>
    <property type="match status" value="1"/>
</dbReference>
<evidence type="ECO:0000313" key="2">
    <source>
        <dbReference type="EMBL" id="MBD1599415.1"/>
    </source>
</evidence>
<name>A0ABR7Z1P8_9PSED</name>
<evidence type="ECO:0000313" key="3">
    <source>
        <dbReference type="Proteomes" id="UP000805841"/>
    </source>
</evidence>
<dbReference type="Pfam" id="PF06980">
    <property type="entry name" value="DUF1302"/>
    <property type="match status" value="1"/>
</dbReference>
<keyword evidence="3" id="KW-1185">Reference proteome</keyword>
<reference evidence="2 3" key="1">
    <citation type="journal article" date="2020" name="Insects">
        <title>Bacteria Belonging to Pseudomonas typographi sp. nov. from the Bark Beetle Ips typographus Have Genomic Potential to Aid in the Host Ecology.</title>
        <authorList>
            <person name="Peral-Aranega E."/>
            <person name="Saati-Santamaria Z."/>
            <person name="Kolarik M."/>
            <person name="Rivas R."/>
            <person name="Garcia-Fraile P."/>
        </authorList>
    </citation>
    <scope>NUCLEOTIDE SEQUENCE [LARGE SCALE GENOMIC DNA]</scope>
    <source>
        <strain evidence="2 3">CA3A</strain>
    </source>
</reference>
<feature type="signal peptide" evidence="1">
    <location>
        <begin position="1"/>
        <end position="34"/>
    </location>
</feature>
<dbReference type="EMBL" id="JAAOCA010000013">
    <property type="protein sequence ID" value="MBD1599415.1"/>
    <property type="molecule type" value="Genomic_DNA"/>
</dbReference>
<dbReference type="Proteomes" id="UP000805841">
    <property type="component" value="Unassembled WGS sequence"/>
</dbReference>
<sequence>MERKMKIKIKQNIAARPKPLTCAMALIASTSCFAGYAAAYSFNTGNPDWAINLDTTLQYTTGWRAEGRDKGISNDVAHSQSDYKFNRGDLVTNRLQGLVEAQAVYQDRIGVRVSGSAWKDLAYDDHVENNPNPGYGSAYDNDRYSSRTKKYHMRGAELLDAFVFQNFQIDDKPVYAKVGRFTQQWGNALFFGFSSISYGQHAVDYIKGFTQPGSEVKELFLPRTQVNLVSELTPTLTVGAQYFLENAENRYPESGTFLAPSDLLYRGPDSSAFQFGSGFTAGNDHGLKAINNNFGLRASWSPEWANGSIGFYYRRLDETQPWTLAEGQLGVGGNVHLNYGENVKLYGLSYETTVGATSYGFELNYRTDTALNSTFTRPEFGVDMSDPYREGARGNIVNVLANTFTQLGTTPLWDAGTLLAEVTYTHLDRVTENKDVYNGKGYSGCNGGGVKAGCATRDAVAVAFLFEPQWLQVGPSLDMSLPVSATYGVKGNPAYAAGSFYAEDSLVYSIGIRANYKQVHQVTLQYQDYYWSHQGRTASGPNGESAYRGGNGPYALNDKGWVSLSYKTSF</sequence>
<feature type="chain" id="PRO_5046462159" evidence="1">
    <location>
        <begin position="35"/>
        <end position="570"/>
    </location>
</feature>
<dbReference type="InterPro" id="IPR010727">
    <property type="entry name" value="DUF1302"/>
</dbReference>
<proteinExistence type="predicted"/>
<organism evidence="2 3">
    <name type="scientific">Pseudomonas typographi</name>
    <dbReference type="NCBI Taxonomy" id="2715964"/>
    <lineage>
        <taxon>Bacteria</taxon>
        <taxon>Pseudomonadati</taxon>
        <taxon>Pseudomonadota</taxon>
        <taxon>Gammaproteobacteria</taxon>
        <taxon>Pseudomonadales</taxon>
        <taxon>Pseudomonadaceae</taxon>
        <taxon>Pseudomonas</taxon>
    </lineage>
</organism>